<keyword evidence="4" id="KW-1185">Reference proteome</keyword>
<dbReference type="PANTHER" id="PTHR23263:SF124">
    <property type="entry name" value="SMALL PROLINE-RICH PROTEIN 3"/>
    <property type="match status" value="1"/>
</dbReference>
<dbReference type="EMBL" id="GL732535">
    <property type="protein sequence ID" value="EFX84163.1"/>
    <property type="molecule type" value="Genomic_DNA"/>
</dbReference>
<feature type="transmembrane region" description="Helical" evidence="1">
    <location>
        <begin position="21"/>
        <end position="41"/>
    </location>
</feature>
<feature type="transmembrane region" description="Helical" evidence="1">
    <location>
        <begin position="77"/>
        <end position="94"/>
    </location>
</feature>
<evidence type="ECO:0000313" key="2">
    <source>
        <dbReference type="EMBL" id="EFX84084.1"/>
    </source>
</evidence>
<dbReference type="EMBL" id="GL732535">
    <property type="protein sequence ID" value="EFX84084.1"/>
    <property type="molecule type" value="Genomic_DNA"/>
</dbReference>
<protein>
    <submittedName>
        <fullName evidence="2">Uncharacterized protein</fullName>
    </submittedName>
</protein>
<keyword evidence="1" id="KW-1133">Transmembrane helix</keyword>
<dbReference type="PANTHER" id="PTHR23263">
    <property type="entry name" value="SMALL PROLINE-RICH PROTEIN"/>
    <property type="match status" value="1"/>
</dbReference>
<dbReference type="Proteomes" id="UP000000305">
    <property type="component" value="Unassembled WGS sequence"/>
</dbReference>
<evidence type="ECO:0000313" key="3">
    <source>
        <dbReference type="EMBL" id="EFX84163.1"/>
    </source>
</evidence>
<proteinExistence type="predicted"/>
<evidence type="ECO:0000256" key="1">
    <source>
        <dbReference type="SAM" id="Phobius"/>
    </source>
</evidence>
<gene>
    <name evidence="2" type="ORF">DAPPUDRAFT_239364</name>
    <name evidence="3" type="ORF">DAPPUDRAFT_239369</name>
</gene>
<name>E9G938_DAPPU</name>
<dbReference type="AlphaFoldDB" id="E9G938"/>
<dbReference type="KEGG" id="dpx:DAPPUDRAFT_239369"/>
<keyword evidence="1" id="KW-0472">Membrane</keyword>
<accession>E9G938</accession>
<dbReference type="KEGG" id="dpx:DAPPUDRAFT_239364"/>
<evidence type="ECO:0000313" key="4">
    <source>
        <dbReference type="Proteomes" id="UP000000305"/>
    </source>
</evidence>
<keyword evidence="1" id="KW-0812">Transmembrane</keyword>
<reference evidence="2 4" key="1">
    <citation type="journal article" date="2011" name="Science">
        <title>The ecoresponsive genome of Daphnia pulex.</title>
        <authorList>
            <person name="Colbourne J.K."/>
            <person name="Pfrender M.E."/>
            <person name="Gilbert D."/>
            <person name="Thomas W.K."/>
            <person name="Tucker A."/>
            <person name="Oakley T.H."/>
            <person name="Tokishita S."/>
            <person name="Aerts A."/>
            <person name="Arnold G.J."/>
            <person name="Basu M.K."/>
            <person name="Bauer D.J."/>
            <person name="Caceres C.E."/>
            <person name="Carmel L."/>
            <person name="Casola C."/>
            <person name="Choi J.H."/>
            <person name="Detter J.C."/>
            <person name="Dong Q."/>
            <person name="Dusheyko S."/>
            <person name="Eads B.D."/>
            <person name="Frohlich T."/>
            <person name="Geiler-Samerotte K.A."/>
            <person name="Gerlach D."/>
            <person name="Hatcher P."/>
            <person name="Jogdeo S."/>
            <person name="Krijgsveld J."/>
            <person name="Kriventseva E.V."/>
            <person name="Kultz D."/>
            <person name="Laforsch C."/>
            <person name="Lindquist E."/>
            <person name="Lopez J."/>
            <person name="Manak J.R."/>
            <person name="Muller J."/>
            <person name="Pangilinan J."/>
            <person name="Patwardhan R.P."/>
            <person name="Pitluck S."/>
            <person name="Pritham E.J."/>
            <person name="Rechtsteiner A."/>
            <person name="Rho M."/>
            <person name="Rogozin I.B."/>
            <person name="Sakarya O."/>
            <person name="Salamov A."/>
            <person name="Schaack S."/>
            <person name="Shapiro H."/>
            <person name="Shiga Y."/>
            <person name="Skalitzky C."/>
            <person name="Smith Z."/>
            <person name="Souvorov A."/>
            <person name="Sung W."/>
            <person name="Tang Z."/>
            <person name="Tsuchiya D."/>
            <person name="Tu H."/>
            <person name="Vos H."/>
            <person name="Wang M."/>
            <person name="Wolf Y.I."/>
            <person name="Yamagata H."/>
            <person name="Yamada T."/>
            <person name="Ye Y."/>
            <person name="Shaw J.R."/>
            <person name="Andrews J."/>
            <person name="Crease T.J."/>
            <person name="Tang H."/>
            <person name="Lucas S.M."/>
            <person name="Robertson H.M."/>
            <person name="Bork P."/>
            <person name="Koonin E.V."/>
            <person name="Zdobnov E.M."/>
            <person name="Grigoriev I.V."/>
            <person name="Lynch M."/>
            <person name="Boore J.L."/>
        </authorList>
    </citation>
    <scope>NUCLEOTIDE SEQUENCE [LARGE SCALE GENOMIC DNA]</scope>
</reference>
<dbReference type="HOGENOM" id="CLU_1857275_0_0_1"/>
<organism evidence="2 4">
    <name type="scientific">Daphnia pulex</name>
    <name type="common">Water flea</name>
    <dbReference type="NCBI Taxonomy" id="6669"/>
    <lineage>
        <taxon>Eukaryota</taxon>
        <taxon>Metazoa</taxon>
        <taxon>Ecdysozoa</taxon>
        <taxon>Arthropoda</taxon>
        <taxon>Crustacea</taxon>
        <taxon>Branchiopoda</taxon>
        <taxon>Diplostraca</taxon>
        <taxon>Cladocera</taxon>
        <taxon>Anomopoda</taxon>
        <taxon>Daphniidae</taxon>
        <taxon>Daphnia</taxon>
    </lineage>
</organism>
<sequence>MKSMKSAHTNVMNFVLGSMELALVAVILAFCDVLISVWNNWTLGNPHSYSRPIPSNVNLKKEKPVCISFNRRSWRSLINYAVVLLLGVVSLMAGSTTGVQMSPEYGAYQSTTLSPYYTTYDTTSCYTDASKYYTTMLP</sequence>